<accession>A0A4R5UAL6</accession>
<dbReference type="OrthoDB" id="9806522at2"/>
<comment type="caution">
    <text evidence="2">The sequence shown here is derived from an EMBL/GenBank/DDBJ whole genome shotgun (WGS) entry which is preliminary data.</text>
</comment>
<protein>
    <submittedName>
        <fullName evidence="2">Uncharacterized protein</fullName>
    </submittedName>
</protein>
<reference evidence="2 3" key="1">
    <citation type="submission" date="2019-03" db="EMBL/GenBank/DDBJ databases">
        <title>Rhizobium sp. nov., an bacterium isolated from biocrust in Mu Us Desert.</title>
        <authorList>
            <person name="Lixiong L."/>
        </authorList>
    </citation>
    <scope>NUCLEOTIDE SEQUENCE [LARGE SCALE GENOMIC DNA]</scope>
    <source>
        <strain evidence="2 3">SPY-1</strain>
    </source>
</reference>
<dbReference type="RefSeq" id="WP_133317862.1">
    <property type="nucleotide sequence ID" value="NZ_SMTL01000006.1"/>
</dbReference>
<organism evidence="2 3">
    <name type="scientific">Rhizobium deserti</name>
    <dbReference type="NCBI Taxonomy" id="2547961"/>
    <lineage>
        <taxon>Bacteria</taxon>
        <taxon>Pseudomonadati</taxon>
        <taxon>Pseudomonadota</taxon>
        <taxon>Alphaproteobacteria</taxon>
        <taxon>Hyphomicrobiales</taxon>
        <taxon>Rhizobiaceae</taxon>
        <taxon>Rhizobium/Agrobacterium group</taxon>
        <taxon>Rhizobium</taxon>
    </lineage>
</organism>
<evidence type="ECO:0000313" key="2">
    <source>
        <dbReference type="EMBL" id="TDK31861.1"/>
    </source>
</evidence>
<dbReference type="AlphaFoldDB" id="A0A4R5UAL6"/>
<dbReference type="EMBL" id="SMTL01000006">
    <property type="protein sequence ID" value="TDK31861.1"/>
    <property type="molecule type" value="Genomic_DNA"/>
</dbReference>
<evidence type="ECO:0000256" key="1">
    <source>
        <dbReference type="SAM" id="MobiDB-lite"/>
    </source>
</evidence>
<dbReference type="Proteomes" id="UP000295238">
    <property type="component" value="Unassembled WGS sequence"/>
</dbReference>
<name>A0A4R5UAL6_9HYPH</name>
<keyword evidence="3" id="KW-1185">Reference proteome</keyword>
<gene>
    <name evidence="2" type="ORF">E2F50_19575</name>
</gene>
<evidence type="ECO:0000313" key="3">
    <source>
        <dbReference type="Proteomes" id="UP000295238"/>
    </source>
</evidence>
<sequence length="155" mass="16857">MYVAIVLILALTSFKLTSGSRPLLIGLPADEGLVTANFSDVHAQAVMTINGMASVHPAPGRLPVAPSIWFYDGLSKKGVEAEIEGIGEDCTRRIQRSTLFSSNRDPRAIRGQFTARPFDHDAPAAAEGPRDRRGSRLERAGTDLMYWIAEIEYAG</sequence>
<feature type="compositionally biased region" description="Basic and acidic residues" evidence="1">
    <location>
        <begin position="117"/>
        <end position="135"/>
    </location>
</feature>
<proteinExistence type="predicted"/>
<feature type="region of interest" description="Disordered" evidence="1">
    <location>
        <begin position="115"/>
        <end position="135"/>
    </location>
</feature>